<reference evidence="2 3" key="1">
    <citation type="submission" date="2021-01" db="EMBL/GenBank/DDBJ databases">
        <title>Draft Genome Sequence and Polyhydroxyalkanoate Biosynthetic Potential of Jeongeupia naejangsanensis Type Strain DSM 24253.</title>
        <authorList>
            <person name="Turrini P."/>
            <person name="Artuso I."/>
            <person name="Lugli G.A."/>
            <person name="Frangipani E."/>
            <person name="Ventura M."/>
            <person name="Visca P."/>
        </authorList>
    </citation>
    <scope>NUCLEOTIDE SEQUENCE [LARGE SCALE GENOMIC DNA]</scope>
    <source>
        <strain evidence="2 3">DSM 24253</strain>
    </source>
</reference>
<evidence type="ECO:0000256" key="1">
    <source>
        <dbReference type="SAM" id="Phobius"/>
    </source>
</evidence>
<name>A0ABS2BKP3_9NEIS</name>
<sequence length="130" mass="15052">MEIQTLWILILGMATPIAGAVGFAIQLRQVKKTQLENEKLLLEIAALKSASEQSSQRVRIASLEEIERFSKNNVVYRRANQSNLEWTSFEKSRKQREQLTVATILIFVFFVGGYAIYDLYRFVRWIAHTL</sequence>
<proteinExistence type="predicted"/>
<organism evidence="2 3">
    <name type="scientific">Jeongeupia naejangsanensis</name>
    <dbReference type="NCBI Taxonomy" id="613195"/>
    <lineage>
        <taxon>Bacteria</taxon>
        <taxon>Pseudomonadati</taxon>
        <taxon>Pseudomonadota</taxon>
        <taxon>Betaproteobacteria</taxon>
        <taxon>Neisseriales</taxon>
        <taxon>Chitinibacteraceae</taxon>
        <taxon>Jeongeupia</taxon>
    </lineage>
</organism>
<gene>
    <name evidence="2" type="ORF">JMJ54_09955</name>
</gene>
<keyword evidence="1" id="KW-0472">Membrane</keyword>
<dbReference type="RefSeq" id="WP_203538282.1">
    <property type="nucleotide sequence ID" value="NZ_JAESND010000004.1"/>
</dbReference>
<feature type="transmembrane region" description="Helical" evidence="1">
    <location>
        <begin position="6"/>
        <end position="25"/>
    </location>
</feature>
<feature type="transmembrane region" description="Helical" evidence="1">
    <location>
        <begin position="99"/>
        <end position="117"/>
    </location>
</feature>
<evidence type="ECO:0000313" key="2">
    <source>
        <dbReference type="EMBL" id="MBM3116158.1"/>
    </source>
</evidence>
<evidence type="ECO:0000313" key="3">
    <source>
        <dbReference type="Proteomes" id="UP000809431"/>
    </source>
</evidence>
<dbReference type="Proteomes" id="UP000809431">
    <property type="component" value="Unassembled WGS sequence"/>
</dbReference>
<accession>A0ABS2BKP3</accession>
<protein>
    <submittedName>
        <fullName evidence="2">Uncharacterized protein</fullName>
    </submittedName>
</protein>
<dbReference type="EMBL" id="JAESND010000004">
    <property type="protein sequence ID" value="MBM3116158.1"/>
    <property type="molecule type" value="Genomic_DNA"/>
</dbReference>
<comment type="caution">
    <text evidence="2">The sequence shown here is derived from an EMBL/GenBank/DDBJ whole genome shotgun (WGS) entry which is preliminary data.</text>
</comment>
<keyword evidence="1" id="KW-1133">Transmembrane helix</keyword>
<keyword evidence="1" id="KW-0812">Transmembrane</keyword>
<keyword evidence="3" id="KW-1185">Reference proteome</keyword>